<feature type="region of interest" description="Disordered" evidence="6">
    <location>
        <begin position="95"/>
        <end position="141"/>
    </location>
</feature>
<dbReference type="RefSeq" id="WP_425550791.1">
    <property type="nucleotide sequence ID" value="NZ_BAABHJ010000027.1"/>
</dbReference>
<proteinExistence type="inferred from homology"/>
<comment type="function">
    <text evidence="4 5">Gas vesicles are hollow, gas filled proteinaceous nanostructures found in some microorganisms. During planktonic growth they allow positioning of the organism at a favorable depth for light or nutrient acquisition. GvpA forms the protein shell.</text>
</comment>
<feature type="compositionally biased region" description="Basic and acidic residues" evidence="6">
    <location>
        <begin position="113"/>
        <end position="134"/>
    </location>
</feature>
<comment type="caution">
    <text evidence="7">The sequence shown here is derived from an EMBL/GenBank/DDBJ whole genome shotgun (WGS) entry which is preliminary data.</text>
</comment>
<sequence>MGSGQIAQRGAPVQQSSGGGGGGLADVVELILDKGLVIDAFVRVSLIGIEILRIDARVVIASVDTYLRFAEACNRLDIANDGSSAGLPQMIGQMTESGAKRKTRGALQGAGETLRDSLGRGQDKEKAGSRRKKDEDDEEEQ</sequence>
<dbReference type="Pfam" id="PF00741">
    <property type="entry name" value="Gas_vesicle"/>
    <property type="match status" value="1"/>
</dbReference>
<dbReference type="PROSITE" id="PS00234">
    <property type="entry name" value="GAS_VESICLE_A_1"/>
    <property type="match status" value="1"/>
</dbReference>
<dbReference type="InterPro" id="IPR047870">
    <property type="entry name" value="Gas_vesicle_GvpA"/>
</dbReference>
<comment type="similarity">
    <text evidence="3 4 5">Belongs to the gas vesicle GvpA family.</text>
</comment>
<dbReference type="PROSITE" id="PS00669">
    <property type="entry name" value="GAS_VESICLE_A_2"/>
    <property type="match status" value="1"/>
</dbReference>
<evidence type="ECO:0000256" key="4">
    <source>
        <dbReference type="HAMAP-Rule" id="MF_00576"/>
    </source>
</evidence>
<protein>
    <recommendedName>
        <fullName evidence="4">Gas vesicle protein A</fullName>
        <shortName evidence="4">GVP</shortName>
    </recommendedName>
</protein>
<keyword evidence="8" id="KW-1185">Reference proteome</keyword>
<name>A0ABP8TWZ9_9ACTN</name>
<dbReference type="InterPro" id="IPR050530">
    <property type="entry name" value="GvpA"/>
</dbReference>
<evidence type="ECO:0000313" key="7">
    <source>
        <dbReference type="EMBL" id="GAA4614972.1"/>
    </source>
</evidence>
<dbReference type="EMBL" id="BAABHJ010000027">
    <property type="protein sequence ID" value="GAA4614972.1"/>
    <property type="molecule type" value="Genomic_DNA"/>
</dbReference>
<evidence type="ECO:0000256" key="3">
    <source>
        <dbReference type="ARBA" id="ARBA00035646"/>
    </source>
</evidence>
<dbReference type="NCBIfam" id="NF006872">
    <property type="entry name" value="PRK09368.1"/>
    <property type="match status" value="1"/>
</dbReference>
<keyword evidence="1 4" id="KW-0304">Gas vesicle</keyword>
<comment type="subcellular location">
    <subcellularLocation>
        <location evidence="2 4 5">Gas vesicle shell</location>
    </subcellularLocation>
</comment>
<dbReference type="PANTHER" id="PTHR35344:SF4">
    <property type="entry name" value="GAS VESICLE PROTEIN A1"/>
    <property type="match status" value="1"/>
</dbReference>
<reference evidence="8" key="1">
    <citation type="journal article" date="2019" name="Int. J. Syst. Evol. Microbiol.">
        <title>The Global Catalogue of Microorganisms (GCM) 10K type strain sequencing project: providing services to taxonomists for standard genome sequencing and annotation.</title>
        <authorList>
            <consortium name="The Broad Institute Genomics Platform"/>
            <consortium name="The Broad Institute Genome Sequencing Center for Infectious Disease"/>
            <person name="Wu L."/>
            <person name="Ma J."/>
        </authorList>
    </citation>
    <scope>NUCLEOTIDE SEQUENCE [LARGE SCALE GENOMIC DNA]</scope>
    <source>
        <strain evidence="8">JCM 17938</strain>
    </source>
</reference>
<dbReference type="HAMAP" id="MF_00576">
    <property type="entry name" value="Gas_vesicle_A"/>
    <property type="match status" value="1"/>
</dbReference>
<evidence type="ECO:0000256" key="5">
    <source>
        <dbReference type="RuleBase" id="RU000632"/>
    </source>
</evidence>
<dbReference type="InterPro" id="IPR018493">
    <property type="entry name" value="GvpA-like_CS"/>
</dbReference>
<evidence type="ECO:0000256" key="6">
    <source>
        <dbReference type="SAM" id="MobiDB-lite"/>
    </source>
</evidence>
<dbReference type="Proteomes" id="UP001500212">
    <property type="component" value="Unassembled WGS sequence"/>
</dbReference>
<feature type="region of interest" description="Disordered" evidence="6">
    <location>
        <begin position="1"/>
        <end position="21"/>
    </location>
</feature>
<gene>
    <name evidence="4" type="primary">gvpA</name>
    <name evidence="7" type="ORF">GCM10023195_65660</name>
</gene>
<accession>A0ABP8TWZ9</accession>
<dbReference type="PANTHER" id="PTHR35344">
    <property type="entry name" value="GAS VESICLE STRUCTURAL PROTEIN 2-RELATED"/>
    <property type="match status" value="1"/>
</dbReference>
<comment type="subunit">
    <text evidence="4 5">The gas vesicle shell is 2 nm thick and consists of a single layer of this protein. It forms helical ribs nearly perpendicular to the long axis of the vesicle.</text>
</comment>
<evidence type="ECO:0000256" key="1">
    <source>
        <dbReference type="ARBA" id="ARBA00022987"/>
    </source>
</evidence>
<evidence type="ECO:0000313" key="8">
    <source>
        <dbReference type="Proteomes" id="UP001500212"/>
    </source>
</evidence>
<dbReference type="InterPro" id="IPR000638">
    <property type="entry name" value="Gas-vesicle_GvpA-like"/>
</dbReference>
<evidence type="ECO:0000256" key="2">
    <source>
        <dbReference type="ARBA" id="ARBA00035629"/>
    </source>
</evidence>
<organism evidence="7 8">
    <name type="scientific">Actinoallomurus liliacearum</name>
    <dbReference type="NCBI Taxonomy" id="1080073"/>
    <lineage>
        <taxon>Bacteria</taxon>
        <taxon>Bacillati</taxon>
        <taxon>Actinomycetota</taxon>
        <taxon>Actinomycetes</taxon>
        <taxon>Streptosporangiales</taxon>
        <taxon>Thermomonosporaceae</taxon>
        <taxon>Actinoallomurus</taxon>
    </lineage>
</organism>